<dbReference type="SMART" id="SM00354">
    <property type="entry name" value="HTH_LACI"/>
    <property type="match status" value="1"/>
</dbReference>
<evidence type="ECO:0000256" key="4">
    <source>
        <dbReference type="ARBA" id="ARBA00023163"/>
    </source>
</evidence>
<dbReference type="Pfam" id="PF00356">
    <property type="entry name" value="LacI"/>
    <property type="match status" value="1"/>
</dbReference>
<dbReference type="CDD" id="cd01392">
    <property type="entry name" value="HTH_LacI"/>
    <property type="match status" value="1"/>
</dbReference>
<dbReference type="RefSeq" id="WP_377771514.1">
    <property type="nucleotide sequence ID" value="NZ_JBHUOQ010000001.1"/>
</dbReference>
<proteinExistence type="predicted"/>
<organism evidence="7 8">
    <name type="scientific">Corticicoccus populi</name>
    <dbReference type="NCBI Taxonomy" id="1812821"/>
    <lineage>
        <taxon>Bacteria</taxon>
        <taxon>Bacillati</taxon>
        <taxon>Bacillota</taxon>
        <taxon>Bacilli</taxon>
        <taxon>Bacillales</taxon>
        <taxon>Staphylococcaceae</taxon>
        <taxon>Corticicoccus</taxon>
    </lineage>
</organism>
<feature type="domain" description="HTH cro/C1-type" evidence="6">
    <location>
        <begin position="5"/>
        <end position="47"/>
    </location>
</feature>
<dbReference type="InterPro" id="IPR046335">
    <property type="entry name" value="LacI/GalR-like_sensor"/>
</dbReference>
<accession>A0ABW5WUD0</accession>
<dbReference type="InterPro" id="IPR000843">
    <property type="entry name" value="HTH_LacI"/>
</dbReference>
<dbReference type="GO" id="GO:0003677">
    <property type="term" value="F:DNA binding"/>
    <property type="evidence" value="ECO:0007669"/>
    <property type="project" value="UniProtKB-KW"/>
</dbReference>
<keyword evidence="1" id="KW-0678">Repressor</keyword>
<keyword evidence="4" id="KW-0804">Transcription</keyword>
<dbReference type="PROSITE" id="PS50932">
    <property type="entry name" value="HTH_LACI_2"/>
    <property type="match status" value="1"/>
</dbReference>
<dbReference type="Gene3D" id="1.10.260.40">
    <property type="entry name" value="lambda repressor-like DNA-binding domains"/>
    <property type="match status" value="1"/>
</dbReference>
<feature type="domain" description="HTH lacI-type" evidence="5">
    <location>
        <begin position="3"/>
        <end position="57"/>
    </location>
</feature>
<keyword evidence="8" id="KW-1185">Reference proteome</keyword>
<dbReference type="PANTHER" id="PTHR30146:SF95">
    <property type="entry name" value="RIBOSE OPERON REPRESSOR"/>
    <property type="match status" value="1"/>
</dbReference>
<protein>
    <submittedName>
        <fullName evidence="7">LacI family DNA-binding transcriptional regulator</fullName>
    </submittedName>
</protein>
<evidence type="ECO:0000256" key="3">
    <source>
        <dbReference type="ARBA" id="ARBA00023125"/>
    </source>
</evidence>
<reference evidence="8" key="1">
    <citation type="journal article" date="2019" name="Int. J. Syst. Evol. Microbiol.">
        <title>The Global Catalogue of Microorganisms (GCM) 10K type strain sequencing project: providing services to taxonomists for standard genome sequencing and annotation.</title>
        <authorList>
            <consortium name="The Broad Institute Genomics Platform"/>
            <consortium name="The Broad Institute Genome Sequencing Center for Infectious Disease"/>
            <person name="Wu L."/>
            <person name="Ma J."/>
        </authorList>
    </citation>
    <scope>NUCLEOTIDE SEQUENCE [LARGE SCALE GENOMIC DNA]</scope>
    <source>
        <strain evidence="8">KCTC 33575</strain>
    </source>
</reference>
<dbReference type="PROSITE" id="PS00356">
    <property type="entry name" value="HTH_LACI_1"/>
    <property type="match status" value="1"/>
</dbReference>
<dbReference type="SUPFAM" id="SSF47413">
    <property type="entry name" value="lambda repressor-like DNA-binding domains"/>
    <property type="match status" value="1"/>
</dbReference>
<dbReference type="SUPFAM" id="SSF53822">
    <property type="entry name" value="Periplasmic binding protein-like I"/>
    <property type="match status" value="1"/>
</dbReference>
<keyword evidence="2" id="KW-0805">Transcription regulation</keyword>
<dbReference type="PROSITE" id="PS50943">
    <property type="entry name" value="HTH_CROC1"/>
    <property type="match status" value="1"/>
</dbReference>
<evidence type="ECO:0000256" key="2">
    <source>
        <dbReference type="ARBA" id="ARBA00023015"/>
    </source>
</evidence>
<dbReference type="PRINTS" id="PR00036">
    <property type="entry name" value="HTHLACI"/>
</dbReference>
<dbReference type="Pfam" id="PF13377">
    <property type="entry name" value="Peripla_BP_3"/>
    <property type="match status" value="1"/>
</dbReference>
<evidence type="ECO:0000259" key="5">
    <source>
        <dbReference type="PROSITE" id="PS50932"/>
    </source>
</evidence>
<dbReference type="InterPro" id="IPR001387">
    <property type="entry name" value="Cro/C1-type_HTH"/>
</dbReference>
<gene>
    <name evidence="7" type="ORF">ACFSX4_03305</name>
</gene>
<dbReference type="PANTHER" id="PTHR30146">
    <property type="entry name" value="LACI-RELATED TRANSCRIPTIONAL REPRESSOR"/>
    <property type="match status" value="1"/>
</dbReference>
<dbReference type="Gene3D" id="3.40.50.2300">
    <property type="match status" value="2"/>
</dbReference>
<comment type="caution">
    <text evidence="7">The sequence shown here is derived from an EMBL/GenBank/DDBJ whole genome shotgun (WGS) entry which is preliminary data.</text>
</comment>
<dbReference type="CDD" id="cd06291">
    <property type="entry name" value="PBP1_Qymf-like"/>
    <property type="match status" value="1"/>
</dbReference>
<evidence type="ECO:0000259" key="6">
    <source>
        <dbReference type="PROSITE" id="PS50943"/>
    </source>
</evidence>
<evidence type="ECO:0000313" key="7">
    <source>
        <dbReference type="EMBL" id="MFD2829480.1"/>
    </source>
</evidence>
<dbReference type="EMBL" id="JBHUOQ010000001">
    <property type="protein sequence ID" value="MFD2829480.1"/>
    <property type="molecule type" value="Genomic_DNA"/>
</dbReference>
<evidence type="ECO:0000256" key="1">
    <source>
        <dbReference type="ARBA" id="ARBA00022491"/>
    </source>
</evidence>
<dbReference type="InterPro" id="IPR010982">
    <property type="entry name" value="Lambda_DNA-bd_dom_sf"/>
</dbReference>
<sequence>MSVKLTDVAKKAGVSPTTVSRVINNYGYLSQKTIEKVHRAMEDLNYQPNSMARSLQGKGTQLIGLIFPSVSNPFFGELAVKIEHRLFDKGYKVILCNSGNDTEKEREYLRMLAANKVDGIIAGAHNLGIPEYQNVDLPIISFDRYLDKGIPIVSSDNFQGGSLATEHLYQRGSRRIAVFTGTNESDSPTNERLEGYLSVMKSYHLQPLVYQFPLEQSAFLKETEISSILSKNNLDGIFCTDDLTALLVLNKASDLGISVPDQLKVVGYDSSEFIQNYYPYLSTISQPVDQFVDLLIDLLLKRVEKKDIELEANYQLPVQLLQGKTS</sequence>
<evidence type="ECO:0000313" key="8">
    <source>
        <dbReference type="Proteomes" id="UP001597519"/>
    </source>
</evidence>
<dbReference type="InterPro" id="IPR028082">
    <property type="entry name" value="Peripla_BP_I"/>
</dbReference>
<name>A0ABW5WUD0_9STAP</name>
<keyword evidence="3 7" id="KW-0238">DNA-binding</keyword>
<dbReference type="Proteomes" id="UP001597519">
    <property type="component" value="Unassembled WGS sequence"/>
</dbReference>